<dbReference type="GO" id="GO:0016787">
    <property type="term" value="F:hydrolase activity"/>
    <property type="evidence" value="ECO:0007669"/>
    <property type="project" value="InterPro"/>
</dbReference>
<dbReference type="PANTHER" id="PTHR12905">
    <property type="entry name" value="METALLOPHOSPHOESTERASE"/>
    <property type="match status" value="1"/>
</dbReference>
<dbReference type="AlphaFoldDB" id="A0A9P8V4Y4"/>
<accession>A0A9P8V4Y4</accession>
<dbReference type="SUPFAM" id="SSF56300">
    <property type="entry name" value="Metallo-dependent phosphatases"/>
    <property type="match status" value="1"/>
</dbReference>
<dbReference type="InterPro" id="IPR051693">
    <property type="entry name" value="UPF0046_metallophosphoest"/>
</dbReference>
<dbReference type="OrthoDB" id="630188at2759"/>
<dbReference type="Proteomes" id="UP000770015">
    <property type="component" value="Unassembled WGS sequence"/>
</dbReference>
<keyword evidence="3" id="KW-1185">Reference proteome</keyword>
<comment type="caution">
    <text evidence="2">The sequence shown here is derived from an EMBL/GenBank/DDBJ whole genome shotgun (WGS) entry which is preliminary data.</text>
</comment>
<evidence type="ECO:0000313" key="2">
    <source>
        <dbReference type="EMBL" id="KAH6673980.1"/>
    </source>
</evidence>
<reference evidence="2" key="1">
    <citation type="journal article" date="2021" name="Nat. Commun.">
        <title>Genetic determinants of endophytism in the Arabidopsis root mycobiome.</title>
        <authorList>
            <person name="Mesny F."/>
            <person name="Miyauchi S."/>
            <person name="Thiergart T."/>
            <person name="Pickel B."/>
            <person name="Atanasova L."/>
            <person name="Karlsson M."/>
            <person name="Huettel B."/>
            <person name="Barry K.W."/>
            <person name="Haridas S."/>
            <person name="Chen C."/>
            <person name="Bauer D."/>
            <person name="Andreopoulos W."/>
            <person name="Pangilinan J."/>
            <person name="LaButti K."/>
            <person name="Riley R."/>
            <person name="Lipzen A."/>
            <person name="Clum A."/>
            <person name="Drula E."/>
            <person name="Henrissat B."/>
            <person name="Kohler A."/>
            <person name="Grigoriev I.V."/>
            <person name="Martin F.M."/>
            <person name="Hacquard S."/>
        </authorList>
    </citation>
    <scope>NUCLEOTIDE SEQUENCE</scope>
    <source>
        <strain evidence="2">MPI-SDFR-AT-0117</strain>
    </source>
</reference>
<gene>
    <name evidence="2" type="ORF">F5X68DRAFT_174690</name>
</gene>
<evidence type="ECO:0000313" key="3">
    <source>
        <dbReference type="Proteomes" id="UP000770015"/>
    </source>
</evidence>
<feature type="domain" description="Calcineurin-like phosphoesterase" evidence="1">
    <location>
        <begin position="5"/>
        <end position="186"/>
    </location>
</feature>
<evidence type="ECO:0000259" key="1">
    <source>
        <dbReference type="Pfam" id="PF00149"/>
    </source>
</evidence>
<organism evidence="2 3">
    <name type="scientific">Plectosphaerella plurivora</name>
    <dbReference type="NCBI Taxonomy" id="936078"/>
    <lineage>
        <taxon>Eukaryota</taxon>
        <taxon>Fungi</taxon>
        <taxon>Dikarya</taxon>
        <taxon>Ascomycota</taxon>
        <taxon>Pezizomycotina</taxon>
        <taxon>Sordariomycetes</taxon>
        <taxon>Hypocreomycetidae</taxon>
        <taxon>Glomerellales</taxon>
        <taxon>Plectosphaerellaceae</taxon>
        <taxon>Plectosphaerella</taxon>
    </lineage>
</organism>
<dbReference type="CDD" id="cd07379">
    <property type="entry name" value="MPP_239FB"/>
    <property type="match status" value="1"/>
</dbReference>
<dbReference type="Pfam" id="PF00149">
    <property type="entry name" value="Metallophos"/>
    <property type="match status" value="1"/>
</dbReference>
<proteinExistence type="predicted"/>
<dbReference type="PANTHER" id="PTHR12905:SF0">
    <property type="entry name" value="CALCINEURIN-LIKE PHOSPHOESTERASE DOMAIN-CONTAINING PROTEIN"/>
    <property type="match status" value="1"/>
</dbReference>
<sequence>MVTTRIFCIGDTHDKTAWPRRLDRLDVVLPCGDLTSKSTLSEFRRVVHFLEDLDAPLKLVIPGNHDATLDPEAYYRMAKQLFVDAGITLLSQGTHKFTLENGASLSIYANPYTPSNISTGGFQYRPDDSERYFSDLREHVNIVLTHGPPHGMLDRDYESRLCGCPDLLAAVSRAKPLLHVFGHIHKGWGAVFATWEKERVQIDYDKTWPLR</sequence>
<name>A0A9P8V4Y4_9PEZI</name>
<dbReference type="InterPro" id="IPR004843">
    <property type="entry name" value="Calcineurin-like_PHP"/>
</dbReference>
<dbReference type="Gene3D" id="3.60.21.10">
    <property type="match status" value="1"/>
</dbReference>
<protein>
    <submittedName>
        <fullName evidence="2">Metallo-dependent phosphatase-like protein</fullName>
    </submittedName>
</protein>
<dbReference type="EMBL" id="JAGSXJ010000026">
    <property type="protein sequence ID" value="KAH6673980.1"/>
    <property type="molecule type" value="Genomic_DNA"/>
</dbReference>
<dbReference type="InterPro" id="IPR029052">
    <property type="entry name" value="Metallo-depent_PP-like"/>
</dbReference>